<feature type="transmembrane region" description="Helical" evidence="6">
    <location>
        <begin position="96"/>
        <end position="114"/>
    </location>
</feature>
<gene>
    <name evidence="8" type="ORF">BKK80_27305</name>
</gene>
<evidence type="ECO:0000256" key="2">
    <source>
        <dbReference type="ARBA" id="ARBA00022692"/>
    </source>
</evidence>
<evidence type="ECO:0000256" key="4">
    <source>
        <dbReference type="ARBA" id="ARBA00023136"/>
    </source>
</evidence>
<keyword evidence="9" id="KW-1185">Reference proteome</keyword>
<keyword evidence="2 6" id="KW-0812">Transmembrane</keyword>
<proteinExistence type="predicted"/>
<evidence type="ECO:0000313" key="8">
    <source>
        <dbReference type="EMBL" id="AOZ09468.1"/>
    </source>
</evidence>
<feature type="transmembrane region" description="Helical" evidence="6">
    <location>
        <begin position="266"/>
        <end position="292"/>
    </location>
</feature>
<evidence type="ECO:0000256" key="1">
    <source>
        <dbReference type="ARBA" id="ARBA00004141"/>
    </source>
</evidence>
<keyword evidence="4 6" id="KW-0472">Membrane</keyword>
<evidence type="ECO:0000256" key="6">
    <source>
        <dbReference type="SAM" id="Phobius"/>
    </source>
</evidence>
<accession>A0ABN4TQX9</accession>
<feature type="transmembrane region" description="Helical" evidence="6">
    <location>
        <begin position="35"/>
        <end position="60"/>
    </location>
</feature>
<dbReference type="InterPro" id="IPR049453">
    <property type="entry name" value="Memb_transporter_dom"/>
</dbReference>
<feature type="transmembrane region" description="Helical" evidence="6">
    <location>
        <begin position="304"/>
        <end position="323"/>
    </location>
</feature>
<name>A0ABN4TQX9_9BURK</name>
<protein>
    <recommendedName>
        <fullName evidence="7">Integral membrane bound transporter domain-containing protein</fullName>
    </recommendedName>
</protein>
<organism evidence="8 9">
    <name type="scientific">Cupriavidus malaysiensis</name>
    <dbReference type="NCBI Taxonomy" id="367825"/>
    <lineage>
        <taxon>Bacteria</taxon>
        <taxon>Pseudomonadati</taxon>
        <taxon>Pseudomonadota</taxon>
        <taxon>Betaproteobacteria</taxon>
        <taxon>Burkholderiales</taxon>
        <taxon>Burkholderiaceae</taxon>
        <taxon>Cupriavidus</taxon>
    </lineage>
</organism>
<dbReference type="EMBL" id="CP017755">
    <property type="protein sequence ID" value="AOZ09468.1"/>
    <property type="molecule type" value="Genomic_DNA"/>
</dbReference>
<reference evidence="8 9" key="1">
    <citation type="submission" date="2016-10" db="EMBL/GenBank/DDBJ databases">
        <title>Complete genome sequences of three Cupriavidus strains isolated from various Malaysian environments.</title>
        <authorList>
            <person name="Abdullah A.A.-A."/>
            <person name="Shafie N.A.H."/>
            <person name="Lau N.S."/>
        </authorList>
    </citation>
    <scope>NUCLEOTIDE SEQUENCE [LARGE SCALE GENOMIC DNA]</scope>
    <source>
        <strain evidence="8 9">USMAA1020</strain>
    </source>
</reference>
<dbReference type="Proteomes" id="UP000177515">
    <property type="component" value="Chromosome 2"/>
</dbReference>
<feature type="transmembrane region" description="Helical" evidence="6">
    <location>
        <begin position="145"/>
        <end position="166"/>
    </location>
</feature>
<evidence type="ECO:0000256" key="3">
    <source>
        <dbReference type="ARBA" id="ARBA00022989"/>
    </source>
</evidence>
<evidence type="ECO:0000256" key="5">
    <source>
        <dbReference type="SAM" id="MobiDB-lite"/>
    </source>
</evidence>
<comment type="subcellular location">
    <subcellularLocation>
        <location evidence="1">Membrane</location>
        <topology evidence="1">Multi-pass membrane protein</topology>
    </subcellularLocation>
</comment>
<keyword evidence="3 6" id="KW-1133">Transmembrane helix</keyword>
<feature type="transmembrane region" description="Helical" evidence="6">
    <location>
        <begin position="121"/>
        <end position="139"/>
    </location>
</feature>
<feature type="transmembrane region" description="Helical" evidence="6">
    <location>
        <begin position="72"/>
        <end position="90"/>
    </location>
</feature>
<evidence type="ECO:0000259" key="7">
    <source>
        <dbReference type="Pfam" id="PF13515"/>
    </source>
</evidence>
<feature type="transmembrane region" description="Helical" evidence="6">
    <location>
        <begin position="335"/>
        <end position="356"/>
    </location>
</feature>
<dbReference type="RefSeq" id="WP_071020122.1">
    <property type="nucleotide sequence ID" value="NZ_CP017755.1"/>
</dbReference>
<feature type="region of interest" description="Disordered" evidence="5">
    <location>
        <begin position="365"/>
        <end position="386"/>
    </location>
</feature>
<feature type="transmembrane region" description="Helical" evidence="6">
    <location>
        <begin position="213"/>
        <end position="231"/>
    </location>
</feature>
<feature type="compositionally biased region" description="Low complexity" evidence="5">
    <location>
        <begin position="365"/>
        <end position="379"/>
    </location>
</feature>
<dbReference type="Pfam" id="PF13515">
    <property type="entry name" value="FUSC_2"/>
    <property type="match status" value="1"/>
</dbReference>
<sequence>MGTKTHFAQVLRWSAEGRASRAEALAAGLGMGLPILLGGLAGALPAGMAAGLGSMAVSATVRGATLGERWQAFRAAFVPVLLAAASAVLLAGHGQLSGVLTVAVVGSVALASSYSRELAVAATRYLLFLLISMGLGGGARVHAAVLLPIAAGALWTALLGMLLAALAGRLRSATAPVGARAGPAAAAQATAVTAAQRWRRWRQSLRQAAGWQYAVRLSLALAAATALQWTWPAHHFTWSAMTVALLTQRQPEPISARSTQRVLGTVLGVGLASLIVGHHPALWLLALGAGALASARPVLRAGNYLAYSAVMTPLILLILEAHAPLGSGLLWDRVAATLAGAGLVLLVDLAAVRLLAGSARATSAATTGGTTAGTTATTTNRRDTPA</sequence>
<evidence type="ECO:0000313" key="9">
    <source>
        <dbReference type="Proteomes" id="UP000177515"/>
    </source>
</evidence>
<feature type="domain" description="Integral membrane bound transporter" evidence="7">
    <location>
        <begin position="224"/>
        <end position="347"/>
    </location>
</feature>